<accession>A0ABD1CSL0</accession>
<name>A0ABD1CSL0_CULPP</name>
<comment type="caution">
    <text evidence="1">The sequence shown here is derived from an EMBL/GenBank/DDBJ whole genome shotgun (WGS) entry which is preliminary data.</text>
</comment>
<protein>
    <submittedName>
        <fullName evidence="1">Uncharacterized protein</fullName>
    </submittedName>
</protein>
<dbReference type="AlphaFoldDB" id="A0ABD1CSL0"/>
<organism evidence="1 2">
    <name type="scientific">Culex pipiens pipiens</name>
    <name type="common">Northern house mosquito</name>
    <dbReference type="NCBI Taxonomy" id="38569"/>
    <lineage>
        <taxon>Eukaryota</taxon>
        <taxon>Metazoa</taxon>
        <taxon>Ecdysozoa</taxon>
        <taxon>Arthropoda</taxon>
        <taxon>Hexapoda</taxon>
        <taxon>Insecta</taxon>
        <taxon>Pterygota</taxon>
        <taxon>Neoptera</taxon>
        <taxon>Endopterygota</taxon>
        <taxon>Diptera</taxon>
        <taxon>Nematocera</taxon>
        <taxon>Culicoidea</taxon>
        <taxon>Culicidae</taxon>
        <taxon>Culicinae</taxon>
        <taxon>Culicini</taxon>
        <taxon>Culex</taxon>
        <taxon>Culex</taxon>
    </lineage>
</organism>
<proteinExistence type="predicted"/>
<dbReference type="EMBL" id="JBEHCU010009735">
    <property type="protein sequence ID" value="KAL1379343.1"/>
    <property type="molecule type" value="Genomic_DNA"/>
</dbReference>
<reference evidence="1 2" key="1">
    <citation type="submission" date="2024-05" db="EMBL/GenBank/DDBJ databases">
        <title>Culex pipiens pipiens assembly and annotation.</title>
        <authorList>
            <person name="Alout H."/>
            <person name="Durand T."/>
        </authorList>
    </citation>
    <scope>NUCLEOTIDE SEQUENCE [LARGE SCALE GENOMIC DNA]</scope>
    <source>
        <strain evidence="1">HA-2024</strain>
        <tissue evidence="1">Whole body</tissue>
    </source>
</reference>
<evidence type="ECO:0000313" key="2">
    <source>
        <dbReference type="Proteomes" id="UP001562425"/>
    </source>
</evidence>
<keyword evidence="2" id="KW-1185">Reference proteome</keyword>
<dbReference type="Proteomes" id="UP001562425">
    <property type="component" value="Unassembled WGS sequence"/>
</dbReference>
<sequence>MSLVEMEPLVVKRSTEAERLGVLKQAEVAESVSHRQTDQGQEGGESRRIIARWQTMQDDKMVGVGDLSWSNRDNFNSTAALEAMLVSSVLKRNMTTQVLIISATPSLIE</sequence>
<gene>
    <name evidence="1" type="ORF">pipiens_014966</name>
</gene>
<evidence type="ECO:0000313" key="1">
    <source>
        <dbReference type="EMBL" id="KAL1379343.1"/>
    </source>
</evidence>